<evidence type="ECO:0000313" key="2">
    <source>
        <dbReference type="Proteomes" id="UP000030786"/>
    </source>
</evidence>
<protein>
    <recommendedName>
        <fullName evidence="3">Lipoprotein</fullName>
    </recommendedName>
</protein>
<evidence type="ECO:0008006" key="3">
    <source>
        <dbReference type="Google" id="ProtNLM"/>
    </source>
</evidence>
<name>A0AAU8RGM8_9FLAO</name>
<accession>A0AAU8RGM8</accession>
<dbReference type="AlphaFoldDB" id="A0AAU8RGM8"/>
<sequence length="209" mass="24484">MINKSGFVEWTITKDSLLNKKLYPNFNQKGKGGFNYSISKKIKLEDRVLLIGKNPKNPAEFYTLMTLTSSEKDKSIKYVWNGIDSISNIKTITKLNQNDKRQLLGYDLYSKDYLETFKEKKSLDKMNLSDFKKYLKIYSKNLKVATEEYKKNIKGYYGEASSFNYQITVSSLLELDYNPIQTSDSMNSLFKKFMENEEVKLLLKELREK</sequence>
<dbReference type="KEGG" id="cbat:M666_13275"/>
<organism evidence="1 2">
    <name type="scientific">Cellulophaga baltica 18</name>
    <dbReference type="NCBI Taxonomy" id="1348584"/>
    <lineage>
        <taxon>Bacteria</taxon>
        <taxon>Pseudomonadati</taxon>
        <taxon>Bacteroidota</taxon>
        <taxon>Flavobacteriia</taxon>
        <taxon>Flavobacteriales</taxon>
        <taxon>Flavobacteriaceae</taxon>
        <taxon>Cellulophaga</taxon>
    </lineage>
</organism>
<dbReference type="EMBL" id="CP009976">
    <property type="protein sequence ID" value="AIZ42461.1"/>
    <property type="molecule type" value="Genomic_DNA"/>
</dbReference>
<gene>
    <name evidence="1" type="ORF">M666_13275</name>
</gene>
<proteinExistence type="predicted"/>
<dbReference type="Proteomes" id="UP000030786">
    <property type="component" value="Chromosome"/>
</dbReference>
<reference evidence="1 2" key="1">
    <citation type="journal article" date="2014" name="Environ. Microbiol.">
        <title>Contrasting genomic patterns and infection strategies of two co-existing Bacteroidetes podovirus genera.</title>
        <authorList>
            <person name="Holmfeldt K."/>
            <person name="Howard-Varona C."/>
            <person name="Solonenko N."/>
            <person name="Sullivan M.B."/>
        </authorList>
    </citation>
    <scope>NUCLEOTIDE SEQUENCE [LARGE SCALE GENOMIC DNA]</scope>
    <source>
        <strain evidence="1 2">18</strain>
    </source>
</reference>
<evidence type="ECO:0000313" key="1">
    <source>
        <dbReference type="EMBL" id="AIZ42461.1"/>
    </source>
</evidence>